<dbReference type="GO" id="GO:0009307">
    <property type="term" value="P:DNA restriction-modification system"/>
    <property type="evidence" value="ECO:0007669"/>
    <property type="project" value="UniProtKB-KW"/>
</dbReference>
<organism evidence="12 13">
    <name type="scientific">Acidisoma cellulosilyticum</name>
    <dbReference type="NCBI Taxonomy" id="2802395"/>
    <lineage>
        <taxon>Bacteria</taxon>
        <taxon>Pseudomonadati</taxon>
        <taxon>Pseudomonadota</taxon>
        <taxon>Alphaproteobacteria</taxon>
        <taxon>Acetobacterales</taxon>
        <taxon>Acidocellaceae</taxon>
        <taxon>Acidisoma</taxon>
    </lineage>
</organism>
<dbReference type="GO" id="GO:0015667">
    <property type="term" value="F:site-specific DNA-methyltransferase (cytosine-N4-specific) activity"/>
    <property type="evidence" value="ECO:0007669"/>
    <property type="project" value="UniProtKB-EC"/>
</dbReference>
<feature type="domain" description="DNA methylase N-4/N-6" evidence="11">
    <location>
        <begin position="46"/>
        <end position="273"/>
    </location>
</feature>
<dbReference type="PRINTS" id="PR00508">
    <property type="entry name" value="S21N4MTFRASE"/>
</dbReference>
<keyword evidence="13" id="KW-1185">Reference proteome</keyword>
<comment type="catalytic activity">
    <reaction evidence="8">
        <text>a 2'-deoxycytidine in DNA + S-adenosyl-L-methionine = an N(4)-methyl-2'-deoxycytidine in DNA + S-adenosyl-L-homocysteine + H(+)</text>
        <dbReference type="Rhea" id="RHEA:16857"/>
        <dbReference type="Rhea" id="RHEA-COMP:11369"/>
        <dbReference type="Rhea" id="RHEA-COMP:13674"/>
        <dbReference type="ChEBI" id="CHEBI:15378"/>
        <dbReference type="ChEBI" id="CHEBI:57856"/>
        <dbReference type="ChEBI" id="CHEBI:59789"/>
        <dbReference type="ChEBI" id="CHEBI:85452"/>
        <dbReference type="ChEBI" id="CHEBI:137933"/>
        <dbReference type="EC" id="2.1.1.113"/>
    </reaction>
</comment>
<dbReference type="Gene3D" id="3.40.50.150">
    <property type="entry name" value="Vaccinia Virus protein VP39"/>
    <property type="match status" value="1"/>
</dbReference>
<dbReference type="AlphaFoldDB" id="A0A963Z715"/>
<dbReference type="EC" id="2.1.1.-" evidence="9"/>
<evidence type="ECO:0000256" key="9">
    <source>
        <dbReference type="RuleBase" id="RU362026"/>
    </source>
</evidence>
<dbReference type="GO" id="GO:0008170">
    <property type="term" value="F:N-methyltransferase activity"/>
    <property type="evidence" value="ECO:0007669"/>
    <property type="project" value="InterPro"/>
</dbReference>
<evidence type="ECO:0000256" key="4">
    <source>
        <dbReference type="ARBA" id="ARBA00022691"/>
    </source>
</evidence>
<dbReference type="InterPro" id="IPR002941">
    <property type="entry name" value="DNA_methylase_N4/N6"/>
</dbReference>
<evidence type="ECO:0000256" key="5">
    <source>
        <dbReference type="ARBA" id="ARBA00022747"/>
    </source>
</evidence>
<keyword evidence="6" id="KW-0238">DNA-binding</keyword>
<keyword evidence="3" id="KW-0808">Transferase</keyword>
<evidence type="ECO:0000259" key="11">
    <source>
        <dbReference type="Pfam" id="PF01555"/>
    </source>
</evidence>
<gene>
    <name evidence="12" type="ORF">ACELLULO517_27540</name>
</gene>
<name>A0A963Z715_9PROT</name>
<dbReference type="GO" id="GO:0003677">
    <property type="term" value="F:DNA binding"/>
    <property type="evidence" value="ECO:0007669"/>
    <property type="project" value="UniProtKB-KW"/>
</dbReference>
<comment type="catalytic activity">
    <reaction evidence="7">
        <text>a 2'-deoxyadenosine in DNA + S-adenosyl-L-methionine = an N(6)-methyl-2'-deoxyadenosine in DNA + S-adenosyl-L-homocysteine + H(+)</text>
        <dbReference type="Rhea" id="RHEA:15197"/>
        <dbReference type="Rhea" id="RHEA-COMP:12418"/>
        <dbReference type="Rhea" id="RHEA-COMP:12419"/>
        <dbReference type="ChEBI" id="CHEBI:15378"/>
        <dbReference type="ChEBI" id="CHEBI:57856"/>
        <dbReference type="ChEBI" id="CHEBI:59789"/>
        <dbReference type="ChEBI" id="CHEBI:90615"/>
        <dbReference type="ChEBI" id="CHEBI:90616"/>
        <dbReference type="EC" id="2.1.1.72"/>
    </reaction>
</comment>
<proteinExistence type="inferred from homology"/>
<dbReference type="GO" id="GO:0009007">
    <property type="term" value="F:site-specific DNA-methyltransferase (adenine-specific) activity"/>
    <property type="evidence" value="ECO:0007669"/>
    <property type="project" value="UniProtKB-EC"/>
</dbReference>
<feature type="region of interest" description="Disordered" evidence="10">
    <location>
        <begin position="1"/>
        <end position="20"/>
    </location>
</feature>
<accession>A0A963Z715</accession>
<reference evidence="12 13" key="1">
    <citation type="journal article" date="2021" name="Microorganisms">
        <title>Acidisoma silvae sp. nov. and Acidisomacellulosilytica sp. nov., Two Acidophilic Bacteria Isolated from Decaying Wood, Hydrolyzing Cellulose and Producing Poly-3-hydroxybutyrate.</title>
        <authorList>
            <person name="Mieszkin S."/>
            <person name="Pouder E."/>
            <person name="Uroz S."/>
            <person name="Simon-Colin C."/>
            <person name="Alain K."/>
        </authorList>
    </citation>
    <scope>NUCLEOTIDE SEQUENCE [LARGE SCALE GENOMIC DNA]</scope>
    <source>
        <strain evidence="12 13">HW T5.17</strain>
    </source>
</reference>
<keyword evidence="4" id="KW-0949">S-adenosyl-L-methionine</keyword>
<comment type="caution">
    <text evidence="12">The sequence shown here is derived from an EMBL/GenBank/DDBJ whole genome shotgun (WGS) entry which is preliminary data.</text>
</comment>
<evidence type="ECO:0000256" key="10">
    <source>
        <dbReference type="SAM" id="MobiDB-lite"/>
    </source>
</evidence>
<evidence type="ECO:0000256" key="3">
    <source>
        <dbReference type="ARBA" id="ARBA00022679"/>
    </source>
</evidence>
<dbReference type="InterPro" id="IPR001091">
    <property type="entry name" value="RM_Methyltransferase"/>
</dbReference>
<dbReference type="InterPro" id="IPR029063">
    <property type="entry name" value="SAM-dependent_MTases_sf"/>
</dbReference>
<evidence type="ECO:0000313" key="12">
    <source>
        <dbReference type="EMBL" id="MCB8884020.1"/>
    </source>
</evidence>
<evidence type="ECO:0000256" key="7">
    <source>
        <dbReference type="ARBA" id="ARBA00047942"/>
    </source>
</evidence>
<keyword evidence="2" id="KW-0489">Methyltransferase</keyword>
<dbReference type="PROSITE" id="PS00093">
    <property type="entry name" value="N4_MTASE"/>
    <property type="match status" value="1"/>
</dbReference>
<comment type="similarity">
    <text evidence="1">Belongs to the N(4)/N(6)-methyltransferase family. N(4) subfamily.</text>
</comment>
<evidence type="ECO:0000256" key="8">
    <source>
        <dbReference type="ARBA" id="ARBA00049120"/>
    </source>
</evidence>
<evidence type="ECO:0000256" key="1">
    <source>
        <dbReference type="ARBA" id="ARBA00010203"/>
    </source>
</evidence>
<dbReference type="InterPro" id="IPR017985">
    <property type="entry name" value="MeTrfase_CN4_CS"/>
</dbReference>
<dbReference type="GO" id="GO:0032259">
    <property type="term" value="P:methylation"/>
    <property type="evidence" value="ECO:0007669"/>
    <property type="project" value="UniProtKB-KW"/>
</dbReference>
<dbReference type="EMBL" id="JAESVA010000021">
    <property type="protein sequence ID" value="MCB8884020.1"/>
    <property type="molecule type" value="Genomic_DNA"/>
</dbReference>
<evidence type="ECO:0000256" key="2">
    <source>
        <dbReference type="ARBA" id="ARBA00022603"/>
    </source>
</evidence>
<dbReference type="Pfam" id="PF01555">
    <property type="entry name" value="N6_N4_Mtase"/>
    <property type="match status" value="1"/>
</dbReference>
<dbReference type="Proteomes" id="UP000721844">
    <property type="component" value="Unassembled WGS sequence"/>
</dbReference>
<evidence type="ECO:0000256" key="6">
    <source>
        <dbReference type="ARBA" id="ARBA00023125"/>
    </source>
</evidence>
<keyword evidence="5" id="KW-0680">Restriction system</keyword>
<dbReference type="SUPFAM" id="SSF53335">
    <property type="entry name" value="S-adenosyl-L-methionine-dependent methyltransferases"/>
    <property type="match status" value="1"/>
</dbReference>
<evidence type="ECO:0000313" key="13">
    <source>
        <dbReference type="Proteomes" id="UP000721844"/>
    </source>
</evidence>
<sequence length="284" mass="31814">MWLESGHPQHRRSPTQETPASVTFGKQTVVIGDCLAGLPLLAEKSIDVCVTSPPYNIGVAYKTHHDRMPKEDYLAWMGKVARQLARVLRDDGSLFLNVGQTNVDPWIAYEVANQFRDVFVLQNNISWVKSISLGDDTFGHFKPITSKRFLNNNFESLFHFTKTGHVQIDRLSIGVPFKDKTNIERWGHTRDLRCAGNVWFIPYKTVQSKIDKFDHPAGYPVDLPKRCMLLHGRPEATVLDPFLGAGTTLVAAEQLGMSGIGFEIDPSYAETAMARLNAETKAGR</sequence>
<protein>
    <recommendedName>
        <fullName evidence="9">Methyltransferase</fullName>
        <ecNumber evidence="9">2.1.1.-</ecNumber>
    </recommendedName>
</protein>